<evidence type="ECO:0000313" key="1">
    <source>
        <dbReference type="EMBL" id="MBL7257988.1"/>
    </source>
</evidence>
<dbReference type="Proteomes" id="UP000598996">
    <property type="component" value="Unassembled WGS sequence"/>
</dbReference>
<keyword evidence="2" id="KW-1185">Reference proteome</keyword>
<dbReference type="EMBL" id="JAENHO010000007">
    <property type="protein sequence ID" value="MBL7257988.1"/>
    <property type="molecule type" value="Genomic_DNA"/>
</dbReference>
<accession>A0ABS1VU46</accession>
<reference evidence="1 2" key="1">
    <citation type="submission" date="2021-01" db="EMBL/GenBank/DDBJ databases">
        <title>Actinoplanes sp. nov. LDG1-01 isolated from lichen.</title>
        <authorList>
            <person name="Saeng-In P."/>
            <person name="Phongsopitanun W."/>
            <person name="Kanchanasin P."/>
            <person name="Yuki M."/>
            <person name="Kudo T."/>
            <person name="Ohkuma M."/>
            <person name="Tanasupawat S."/>
        </authorList>
    </citation>
    <scope>NUCLEOTIDE SEQUENCE [LARGE SCALE GENOMIC DNA]</scope>
    <source>
        <strain evidence="1 2">LDG1-01</strain>
    </source>
</reference>
<protein>
    <submittedName>
        <fullName evidence="1">Uncharacterized protein</fullName>
    </submittedName>
</protein>
<evidence type="ECO:0000313" key="2">
    <source>
        <dbReference type="Proteomes" id="UP000598996"/>
    </source>
</evidence>
<comment type="caution">
    <text evidence="1">The sequence shown here is derived from an EMBL/GenBank/DDBJ whole genome shotgun (WGS) entry which is preliminary data.</text>
</comment>
<gene>
    <name evidence="1" type="ORF">JKJ07_27150</name>
</gene>
<name>A0ABS1VU46_9ACTN</name>
<organism evidence="1 2">
    <name type="scientific">Paractinoplanes lichenicola</name>
    <dbReference type="NCBI Taxonomy" id="2802976"/>
    <lineage>
        <taxon>Bacteria</taxon>
        <taxon>Bacillati</taxon>
        <taxon>Actinomycetota</taxon>
        <taxon>Actinomycetes</taxon>
        <taxon>Micromonosporales</taxon>
        <taxon>Micromonosporaceae</taxon>
        <taxon>Paractinoplanes</taxon>
    </lineage>
</organism>
<proteinExistence type="predicted"/>
<dbReference type="RefSeq" id="WP_202994585.1">
    <property type="nucleotide sequence ID" value="NZ_JAENHO010000007.1"/>
</dbReference>
<sequence length="162" mass="16945">MTPVVVPAWWDHQARRVIFNDDTIVCGVLVAGDSGVAFASPARLEFEAGPAGLRATWSRIPGRCELHTLDATYRLYLAPPTDGSPRLSRDALRSVAGHLTTAGDLAGLAGLVAGLGVLGDVLGAGGHLGNSIKFVHSVAALRRAKRSRAALIEQFAVLAGRT</sequence>